<dbReference type="AlphaFoldDB" id="A0A9W5PXK8"/>
<protein>
    <submittedName>
        <fullName evidence="1">Uncharacterized protein</fullName>
    </submittedName>
</protein>
<gene>
    <name evidence="1" type="ORF">IKE_06340</name>
</gene>
<dbReference type="Proteomes" id="UP000014023">
    <property type="component" value="Unassembled WGS sequence"/>
</dbReference>
<sequence length="200" mass="22265">MHLILLQHRNSGDRKHHEEGGSLRRSVDNYHKSEIGTLYINNNNSVSAEVSVAGGGSMSARLIDPVFKSTIDTLTSEYDLSISDVKTKWEISLVPNFNGENITSIVLTPTVFLSADNIHFRFSSTFPGPLNAAVSWFVEVFLKILATFASTLIMQMGHIELMYDVFKNNQDDFTIINAWGTSYKRSSIVVIAEATTCKLD</sequence>
<organism evidence="1 2">
    <name type="scientific">Bacillus cereus VD196</name>
    <dbReference type="NCBI Taxonomy" id="1053243"/>
    <lineage>
        <taxon>Bacteria</taxon>
        <taxon>Bacillati</taxon>
        <taxon>Bacillota</taxon>
        <taxon>Bacilli</taxon>
        <taxon>Bacillales</taxon>
        <taxon>Bacillaceae</taxon>
        <taxon>Bacillus</taxon>
        <taxon>Bacillus cereus group</taxon>
    </lineage>
</organism>
<name>A0A9W5PXK8_BACCE</name>
<reference evidence="1 2" key="1">
    <citation type="submission" date="2012-12" db="EMBL/GenBank/DDBJ databases">
        <title>The Genome Sequence of Bacillus cereus VD196.</title>
        <authorList>
            <consortium name="The Broad Institute Genome Sequencing Platform"/>
            <consortium name="The Broad Institute Genome Sequencing Center for Infectious Disease"/>
            <person name="Feldgarden M."/>
            <person name="Van der Auwera G.A."/>
            <person name="Mahillon J."/>
            <person name="Duprez V."/>
            <person name="Timmery S."/>
            <person name="Mattelet C."/>
            <person name="Dierick K."/>
            <person name="Sun M."/>
            <person name="Yu Z."/>
            <person name="Zhu L."/>
            <person name="Hu X."/>
            <person name="Shank E.B."/>
            <person name="Swiecicka I."/>
            <person name="Hansen B.M."/>
            <person name="Andrup L."/>
            <person name="Walker B."/>
            <person name="Young S.K."/>
            <person name="Zeng Q."/>
            <person name="Gargeya S."/>
            <person name="Fitzgerald M."/>
            <person name="Haas B."/>
            <person name="Abouelleil A."/>
            <person name="Alvarado L."/>
            <person name="Arachchi H.M."/>
            <person name="Berlin A.M."/>
            <person name="Chapman S.B."/>
            <person name="Dewar J."/>
            <person name="Goldberg J."/>
            <person name="Griggs A."/>
            <person name="Gujja S."/>
            <person name="Hansen M."/>
            <person name="Howarth C."/>
            <person name="Imamovic A."/>
            <person name="Larimer J."/>
            <person name="McCowan C."/>
            <person name="Murphy C."/>
            <person name="Neiman D."/>
            <person name="Pearson M."/>
            <person name="Priest M."/>
            <person name="Roberts A."/>
            <person name="Saif S."/>
            <person name="Shea T."/>
            <person name="Sisk P."/>
            <person name="Sykes S."/>
            <person name="Wortman J."/>
            <person name="Nusbaum C."/>
            <person name="Birren B."/>
        </authorList>
    </citation>
    <scope>NUCLEOTIDE SEQUENCE [LARGE SCALE GENOMIC DNA]</scope>
    <source>
        <strain evidence="1 2">VD196</strain>
    </source>
</reference>
<evidence type="ECO:0000313" key="1">
    <source>
        <dbReference type="EMBL" id="EOO57419.1"/>
    </source>
</evidence>
<dbReference type="EMBL" id="AHFL01000097">
    <property type="protein sequence ID" value="EOO57419.1"/>
    <property type="molecule type" value="Genomic_DNA"/>
</dbReference>
<comment type="caution">
    <text evidence="1">The sequence shown here is derived from an EMBL/GenBank/DDBJ whole genome shotgun (WGS) entry which is preliminary data.</text>
</comment>
<proteinExistence type="predicted"/>
<evidence type="ECO:0000313" key="2">
    <source>
        <dbReference type="Proteomes" id="UP000014023"/>
    </source>
</evidence>
<accession>A0A9W5PXK8</accession>